<dbReference type="RefSeq" id="WP_376985641.1">
    <property type="nucleotide sequence ID" value="NZ_JBHRWW010000011.1"/>
</dbReference>
<keyword evidence="3 14" id="KW-0808">Transferase</keyword>
<feature type="compositionally biased region" description="Acidic residues" evidence="12">
    <location>
        <begin position="707"/>
        <end position="717"/>
    </location>
</feature>
<reference evidence="15" key="1">
    <citation type="journal article" date="2019" name="Int. J. Syst. Evol. Microbiol.">
        <title>The Global Catalogue of Microorganisms (GCM) 10K type strain sequencing project: providing services to taxonomists for standard genome sequencing and annotation.</title>
        <authorList>
            <consortium name="The Broad Institute Genomics Platform"/>
            <consortium name="The Broad Institute Genome Sequencing Center for Infectious Disease"/>
            <person name="Wu L."/>
            <person name="Ma J."/>
        </authorList>
    </citation>
    <scope>NUCLEOTIDE SEQUENCE [LARGE SCALE GENOMIC DNA]</scope>
    <source>
        <strain evidence="15">NCAIM B.02333</strain>
    </source>
</reference>
<evidence type="ECO:0000256" key="2">
    <source>
        <dbReference type="ARBA" id="ARBA00012417"/>
    </source>
</evidence>
<evidence type="ECO:0000313" key="15">
    <source>
        <dbReference type="Proteomes" id="UP001595685"/>
    </source>
</evidence>
<feature type="region of interest" description="Disordered" evidence="12">
    <location>
        <begin position="395"/>
        <end position="613"/>
    </location>
</feature>
<dbReference type="PANTHER" id="PTHR11669:SF0">
    <property type="entry name" value="PROTEIN STICHEL-LIKE 2"/>
    <property type="match status" value="1"/>
</dbReference>
<dbReference type="InterPro" id="IPR045085">
    <property type="entry name" value="HLD_clamp_pol_III_gamma_tau"/>
</dbReference>
<keyword evidence="8" id="KW-0862">Zinc</keyword>
<evidence type="ECO:0000256" key="12">
    <source>
        <dbReference type="SAM" id="MobiDB-lite"/>
    </source>
</evidence>
<protein>
    <recommendedName>
        <fullName evidence="2">DNA-directed DNA polymerase</fullName>
        <ecNumber evidence="2">2.7.7.7</ecNumber>
    </recommendedName>
</protein>
<feature type="compositionally biased region" description="Low complexity" evidence="12">
    <location>
        <begin position="724"/>
        <end position="756"/>
    </location>
</feature>
<evidence type="ECO:0000256" key="11">
    <source>
        <dbReference type="ARBA" id="ARBA00049244"/>
    </source>
</evidence>
<proteinExistence type="inferred from homology"/>
<dbReference type="Gene3D" id="1.20.272.10">
    <property type="match status" value="1"/>
</dbReference>
<evidence type="ECO:0000256" key="6">
    <source>
        <dbReference type="ARBA" id="ARBA00022723"/>
    </source>
</evidence>
<dbReference type="GO" id="GO:0003887">
    <property type="term" value="F:DNA-directed DNA polymerase activity"/>
    <property type="evidence" value="ECO:0007669"/>
    <property type="project" value="UniProtKB-EC"/>
</dbReference>
<keyword evidence="9" id="KW-0067">ATP-binding</keyword>
<evidence type="ECO:0000256" key="10">
    <source>
        <dbReference type="ARBA" id="ARBA00022932"/>
    </source>
</evidence>
<dbReference type="InterPro" id="IPR027417">
    <property type="entry name" value="P-loop_NTPase"/>
</dbReference>
<evidence type="ECO:0000256" key="5">
    <source>
        <dbReference type="ARBA" id="ARBA00022705"/>
    </source>
</evidence>
<evidence type="ECO:0000256" key="3">
    <source>
        <dbReference type="ARBA" id="ARBA00022679"/>
    </source>
</evidence>
<name>A0ABV7WKW5_9MICO</name>
<feature type="compositionally biased region" description="Low complexity" evidence="12">
    <location>
        <begin position="561"/>
        <end position="575"/>
    </location>
</feature>
<dbReference type="InterPro" id="IPR012763">
    <property type="entry name" value="DNA_pol_III_sug/sutau_N"/>
</dbReference>
<dbReference type="EMBL" id="JBHRWW010000011">
    <property type="protein sequence ID" value="MFC3689622.1"/>
    <property type="molecule type" value="Genomic_DNA"/>
</dbReference>
<dbReference type="EC" id="2.7.7.7" evidence="2"/>
<dbReference type="SMART" id="SM00382">
    <property type="entry name" value="AAA"/>
    <property type="match status" value="1"/>
</dbReference>
<comment type="catalytic activity">
    <reaction evidence="11">
        <text>DNA(n) + a 2'-deoxyribonucleoside 5'-triphosphate = DNA(n+1) + diphosphate</text>
        <dbReference type="Rhea" id="RHEA:22508"/>
        <dbReference type="Rhea" id="RHEA-COMP:17339"/>
        <dbReference type="Rhea" id="RHEA-COMP:17340"/>
        <dbReference type="ChEBI" id="CHEBI:33019"/>
        <dbReference type="ChEBI" id="CHEBI:61560"/>
        <dbReference type="ChEBI" id="CHEBI:173112"/>
        <dbReference type="EC" id="2.7.7.7"/>
    </reaction>
</comment>
<dbReference type="NCBIfam" id="NF005846">
    <property type="entry name" value="PRK07764.1-6"/>
    <property type="match status" value="1"/>
</dbReference>
<keyword evidence="10" id="KW-0239">DNA-directed DNA polymerase</keyword>
<dbReference type="Pfam" id="PF13177">
    <property type="entry name" value="DNA_pol3_delta2"/>
    <property type="match status" value="1"/>
</dbReference>
<evidence type="ECO:0000256" key="9">
    <source>
        <dbReference type="ARBA" id="ARBA00022840"/>
    </source>
</evidence>
<dbReference type="Gene3D" id="3.40.50.300">
    <property type="entry name" value="P-loop containing nucleotide triphosphate hydrolases"/>
    <property type="match status" value="1"/>
</dbReference>
<evidence type="ECO:0000256" key="8">
    <source>
        <dbReference type="ARBA" id="ARBA00022833"/>
    </source>
</evidence>
<keyword evidence="15" id="KW-1185">Reference proteome</keyword>
<dbReference type="Gene3D" id="1.10.8.60">
    <property type="match status" value="1"/>
</dbReference>
<dbReference type="CDD" id="cd00009">
    <property type="entry name" value="AAA"/>
    <property type="match status" value="1"/>
</dbReference>
<dbReference type="InterPro" id="IPR008921">
    <property type="entry name" value="DNA_pol3_clamp-load_cplx_C"/>
</dbReference>
<keyword evidence="4 14" id="KW-0548">Nucleotidyltransferase</keyword>
<dbReference type="CDD" id="cd18137">
    <property type="entry name" value="HLD_clamp_pol_III_gamma_tau"/>
    <property type="match status" value="1"/>
</dbReference>
<keyword evidence="7" id="KW-0547">Nucleotide-binding</keyword>
<dbReference type="SUPFAM" id="SSF52540">
    <property type="entry name" value="P-loop containing nucleoside triphosphate hydrolases"/>
    <property type="match status" value="1"/>
</dbReference>
<dbReference type="PANTHER" id="PTHR11669">
    <property type="entry name" value="REPLICATION FACTOR C / DNA POLYMERASE III GAMMA-TAU SUBUNIT"/>
    <property type="match status" value="1"/>
</dbReference>
<keyword evidence="6" id="KW-0479">Metal-binding</keyword>
<feature type="compositionally biased region" description="Basic and acidic residues" evidence="12">
    <location>
        <begin position="547"/>
        <end position="560"/>
    </location>
</feature>
<dbReference type="Pfam" id="PF12169">
    <property type="entry name" value="DNA_pol3_gamma3"/>
    <property type="match status" value="1"/>
</dbReference>
<accession>A0ABV7WKW5</accession>
<dbReference type="Pfam" id="PF22608">
    <property type="entry name" value="DNAX_ATPase_lid"/>
    <property type="match status" value="1"/>
</dbReference>
<dbReference type="Proteomes" id="UP001595685">
    <property type="component" value="Unassembled WGS sequence"/>
</dbReference>
<comment type="caution">
    <text evidence="14">The sequence shown here is derived from an EMBL/GenBank/DDBJ whole genome shotgun (WGS) entry which is preliminary data.</text>
</comment>
<dbReference type="SUPFAM" id="SSF48019">
    <property type="entry name" value="post-AAA+ oligomerization domain-like"/>
    <property type="match status" value="1"/>
</dbReference>
<evidence type="ECO:0000256" key="1">
    <source>
        <dbReference type="ARBA" id="ARBA00006360"/>
    </source>
</evidence>
<comment type="similarity">
    <text evidence="1">Belongs to the DnaX/STICHEL family.</text>
</comment>
<keyword evidence="5" id="KW-0235">DNA replication</keyword>
<feature type="domain" description="AAA+ ATPase" evidence="13">
    <location>
        <begin position="42"/>
        <end position="186"/>
    </location>
</feature>
<gene>
    <name evidence="14" type="ORF">ACFOLH_14825</name>
</gene>
<evidence type="ECO:0000256" key="7">
    <source>
        <dbReference type="ARBA" id="ARBA00022741"/>
    </source>
</evidence>
<organism evidence="14 15">
    <name type="scientific">Aquipuribacter hungaricus</name>
    <dbReference type="NCBI Taxonomy" id="545624"/>
    <lineage>
        <taxon>Bacteria</taxon>
        <taxon>Bacillati</taxon>
        <taxon>Actinomycetota</taxon>
        <taxon>Actinomycetes</taxon>
        <taxon>Micrococcales</taxon>
        <taxon>Intrasporangiaceae</taxon>
        <taxon>Aquipuribacter</taxon>
    </lineage>
</organism>
<evidence type="ECO:0000259" key="13">
    <source>
        <dbReference type="SMART" id="SM00382"/>
    </source>
</evidence>
<feature type="compositionally biased region" description="Low complexity" evidence="12">
    <location>
        <begin position="434"/>
        <end position="443"/>
    </location>
</feature>
<dbReference type="NCBIfam" id="TIGR02397">
    <property type="entry name" value="dnaX_nterm"/>
    <property type="match status" value="1"/>
</dbReference>
<feature type="region of interest" description="Disordered" evidence="12">
    <location>
        <begin position="702"/>
        <end position="822"/>
    </location>
</feature>
<sequence>MADGSAPVLALYRRYRPDTFADVVGQDHAIGPITAALAKGRINHAYLFSGPRGCGKTTSARVLARSLNCVQGPTPTPCLVCPSCVDLANGSTGSLDVIEIDAASHRGIDDARDLRDRVAFSPVRDRYKVVIIDEAHQITADAFSALLKVVEEPPEHVVFVFATTEPEKVLGTIRSRTHHFPFRLVPPARLMQHLQDICRREGVTVEPAALSLVVRAGGGSVRDSMSVLDQLIAGADGDVDAELATALLGYVPESLLDDLVDALAAVDGAAAFASVHHAVEAGHDPRRYTNDLLERLRTLVIVSRVGEGAATVLPEVPEDAFERLRHQASRFGHAELSRAADVVAAALGEMAGATSPRLLLELLVARLLVVGADSDGAVATRVERLERQLLALGEGGALPAGRPASQPASAPAGRPSERPAALAADGPAERPADRPAAGARPAAAAPPGPRVAPTGPSVPDHSADPDRAAPATPRTSTAAPAGAGAPASATPATAQPAGARSAAAPAQAPVTDDGWPAAVVHGSDARAAGRRPAQERQSGGPAATDGDAPRGGRQAGDREAGAAAQASDAGQAPGSPGAPGAGAAPDAPEPPDPRASATVALPAVPGGHADPGSGVTVEVVRRTWDQVVDRLRTIRRLTWTLVSENAQVLALDSTSLTLGFPTQGLADAFNQRGHSDCVKEALLETLGVDRKAVGVVGGRASGVVPELVDDGPTDEGPEPEHVAGADGAPPADDGWPTVTGPSARPARGARPAAGTRAGRGRAPEQPAEPARTRPRVEAIPPEPPVDDTVSRDDPSADAGPGGADVLTRLLGAQVIEDRRTDG</sequence>
<feature type="compositionally biased region" description="Low complexity" evidence="12">
    <location>
        <begin position="468"/>
        <end position="509"/>
    </location>
</feature>
<evidence type="ECO:0000256" key="4">
    <source>
        <dbReference type="ARBA" id="ARBA00022695"/>
    </source>
</evidence>
<dbReference type="InterPro" id="IPR022754">
    <property type="entry name" value="DNA_pol_III_gamma-3"/>
</dbReference>
<dbReference type="InterPro" id="IPR003593">
    <property type="entry name" value="AAA+_ATPase"/>
</dbReference>
<evidence type="ECO:0000313" key="14">
    <source>
        <dbReference type="EMBL" id="MFC3689622.1"/>
    </source>
</evidence>
<dbReference type="InterPro" id="IPR050238">
    <property type="entry name" value="DNA_Rep/Repair_Clamp_Loader"/>
</dbReference>